<name>A0A1X7VY44_AMPQE</name>
<reference evidence="3" key="1">
    <citation type="submission" date="2017-05" db="UniProtKB">
        <authorList>
            <consortium name="EnsemblMetazoa"/>
        </authorList>
    </citation>
    <scope>IDENTIFICATION</scope>
</reference>
<dbReference type="GO" id="GO:0003677">
    <property type="term" value="F:DNA binding"/>
    <property type="evidence" value="ECO:0007669"/>
    <property type="project" value="UniProtKB-KW"/>
</dbReference>
<feature type="compositionally biased region" description="Polar residues" evidence="2">
    <location>
        <begin position="1"/>
        <end position="17"/>
    </location>
</feature>
<sequence>MVSSPTVITSRLATPATQAGHDNRVSSDNAPTSHVEHLRERLNEQGLSSQATDLILSSWRTKTNKLYDSLFRQWNRWCTKRDSNPFSGPVCEVANFLPTIYQEGYQYNSVNAYRSAISSVHEKLDGLLVGQHPIITRLVQGVFNVRSPIPRYSNTWDVQRVLNYLDSQGKKHPYHQRL</sequence>
<dbReference type="PANTHER" id="PTHR35617:SF3">
    <property type="entry name" value="CORE-BINDING (CB) DOMAIN-CONTAINING PROTEIN"/>
    <property type="match status" value="1"/>
</dbReference>
<evidence type="ECO:0000313" key="3">
    <source>
        <dbReference type="EnsemblMetazoa" id="Aqu2.1.44364_001"/>
    </source>
</evidence>
<organism evidence="3">
    <name type="scientific">Amphimedon queenslandica</name>
    <name type="common">Sponge</name>
    <dbReference type="NCBI Taxonomy" id="400682"/>
    <lineage>
        <taxon>Eukaryota</taxon>
        <taxon>Metazoa</taxon>
        <taxon>Porifera</taxon>
        <taxon>Demospongiae</taxon>
        <taxon>Heteroscleromorpha</taxon>
        <taxon>Haplosclerida</taxon>
        <taxon>Niphatidae</taxon>
        <taxon>Amphimedon</taxon>
    </lineage>
</organism>
<evidence type="ECO:0000256" key="1">
    <source>
        <dbReference type="ARBA" id="ARBA00023125"/>
    </source>
</evidence>
<dbReference type="InterPro" id="IPR010998">
    <property type="entry name" value="Integrase_recombinase_N"/>
</dbReference>
<protein>
    <recommendedName>
        <fullName evidence="4">Core-binding (CB) domain-containing protein</fullName>
    </recommendedName>
</protein>
<proteinExistence type="predicted"/>
<keyword evidence="1" id="KW-0238">DNA-binding</keyword>
<dbReference type="EnsemblMetazoa" id="Aqu2.1.44364_001">
    <property type="protein sequence ID" value="Aqu2.1.44364_001"/>
    <property type="gene ID" value="Aqu2.1.44364"/>
</dbReference>
<accession>A0A1X7VY44</accession>
<dbReference type="InParanoid" id="A0A1X7VY44"/>
<evidence type="ECO:0000256" key="2">
    <source>
        <dbReference type="SAM" id="MobiDB-lite"/>
    </source>
</evidence>
<dbReference type="AlphaFoldDB" id="A0A1X7VY44"/>
<dbReference type="SUPFAM" id="SSF47823">
    <property type="entry name" value="lambda integrase-like, N-terminal domain"/>
    <property type="match status" value="1"/>
</dbReference>
<dbReference type="OMA" id="IMASWRR"/>
<dbReference type="PANTHER" id="PTHR35617">
    <property type="entry name" value="PHAGE_INTEGRASE DOMAIN-CONTAINING PROTEIN"/>
    <property type="match status" value="1"/>
</dbReference>
<feature type="region of interest" description="Disordered" evidence="2">
    <location>
        <begin position="1"/>
        <end position="31"/>
    </location>
</feature>
<dbReference type="eggNOG" id="ENOG502SEXW">
    <property type="taxonomic scope" value="Eukaryota"/>
</dbReference>
<evidence type="ECO:0008006" key="4">
    <source>
        <dbReference type="Google" id="ProtNLM"/>
    </source>
</evidence>
<dbReference type="Gene3D" id="1.10.150.130">
    <property type="match status" value="1"/>
</dbReference>